<feature type="compositionally biased region" description="Polar residues" evidence="1">
    <location>
        <begin position="93"/>
        <end position="103"/>
    </location>
</feature>
<evidence type="ECO:0000313" key="3">
    <source>
        <dbReference type="WBParaSite" id="L893_g1297.t1"/>
    </source>
</evidence>
<proteinExistence type="predicted"/>
<protein>
    <submittedName>
        <fullName evidence="3">CAP-Gly domain-containing protein</fullName>
    </submittedName>
</protein>
<dbReference type="Proteomes" id="UP000095287">
    <property type="component" value="Unplaced"/>
</dbReference>
<dbReference type="AlphaFoldDB" id="A0A1I7Y5L6"/>
<reference evidence="3" key="1">
    <citation type="submission" date="2016-11" db="UniProtKB">
        <authorList>
            <consortium name="WormBaseParasite"/>
        </authorList>
    </citation>
    <scope>IDENTIFICATION</scope>
</reference>
<feature type="region of interest" description="Disordered" evidence="1">
    <location>
        <begin position="79"/>
        <end position="103"/>
    </location>
</feature>
<evidence type="ECO:0000256" key="1">
    <source>
        <dbReference type="SAM" id="MobiDB-lite"/>
    </source>
</evidence>
<keyword evidence="2" id="KW-1185">Reference proteome</keyword>
<sequence>MARLSADALLYFRKVQCYSKVPSVDRFRKTSPTGDATVGRRATIQRRVASFKFGVVERADHHLYIVPPDANMRFQLSSGTVPTEEDSQRTLRTDNPSTNSTVGTSVKLLPGEFVVGDYIIFDGRSDKTKFTQ</sequence>
<name>A0A1I7Y5L6_9BILA</name>
<organism evidence="2 3">
    <name type="scientific">Steinernema glaseri</name>
    <dbReference type="NCBI Taxonomy" id="37863"/>
    <lineage>
        <taxon>Eukaryota</taxon>
        <taxon>Metazoa</taxon>
        <taxon>Ecdysozoa</taxon>
        <taxon>Nematoda</taxon>
        <taxon>Chromadorea</taxon>
        <taxon>Rhabditida</taxon>
        <taxon>Tylenchina</taxon>
        <taxon>Panagrolaimomorpha</taxon>
        <taxon>Strongyloidoidea</taxon>
        <taxon>Steinernematidae</taxon>
        <taxon>Steinernema</taxon>
    </lineage>
</organism>
<dbReference type="WBParaSite" id="L893_g1297.t1">
    <property type="protein sequence ID" value="L893_g1297.t1"/>
    <property type="gene ID" value="L893_g1297"/>
</dbReference>
<accession>A0A1I7Y5L6</accession>
<evidence type="ECO:0000313" key="2">
    <source>
        <dbReference type="Proteomes" id="UP000095287"/>
    </source>
</evidence>